<keyword evidence="11" id="KW-0460">Magnesium</keyword>
<dbReference type="SFLD" id="SFLDF00027">
    <property type="entry name" value="p-type_atpase"/>
    <property type="match status" value="1"/>
</dbReference>
<dbReference type="InterPro" id="IPR006408">
    <property type="entry name" value="P-type_ATPase_IIB"/>
</dbReference>
<comment type="similarity">
    <text evidence="2">Belongs to the cation transport ATPase (P-type) (TC 3.A.3) family. Type IIA subfamily.</text>
</comment>
<dbReference type="Pfam" id="PF00689">
    <property type="entry name" value="Cation_ATPase_C"/>
    <property type="match status" value="1"/>
</dbReference>
<dbReference type="GO" id="GO:0046872">
    <property type="term" value="F:metal ion binding"/>
    <property type="evidence" value="ECO:0007669"/>
    <property type="project" value="UniProtKB-KW"/>
</dbReference>
<dbReference type="InterPro" id="IPR023299">
    <property type="entry name" value="ATPase_P-typ_cyto_dom_N"/>
</dbReference>
<dbReference type="InterPro" id="IPR059000">
    <property type="entry name" value="ATPase_P-type_domA"/>
</dbReference>
<dbReference type="GO" id="GO:0140352">
    <property type="term" value="P:export from cell"/>
    <property type="evidence" value="ECO:0007669"/>
    <property type="project" value="UniProtKB-ARBA"/>
</dbReference>
<dbReference type="SUPFAM" id="SSF81665">
    <property type="entry name" value="Calcium ATPase, transmembrane domain M"/>
    <property type="match status" value="1"/>
</dbReference>
<dbReference type="PROSITE" id="PS00154">
    <property type="entry name" value="ATPASE_E1_E2"/>
    <property type="match status" value="1"/>
</dbReference>
<feature type="transmembrane region" description="Helical" evidence="16">
    <location>
        <begin position="742"/>
        <end position="764"/>
    </location>
</feature>
<evidence type="ECO:0000259" key="17">
    <source>
        <dbReference type="SMART" id="SM00831"/>
    </source>
</evidence>
<evidence type="ECO:0000256" key="7">
    <source>
        <dbReference type="ARBA" id="ARBA00022723"/>
    </source>
</evidence>
<dbReference type="Gene3D" id="3.40.1110.10">
    <property type="entry name" value="Calcium-transporting ATPase, cytoplasmic domain N"/>
    <property type="match status" value="1"/>
</dbReference>
<evidence type="ECO:0000256" key="15">
    <source>
        <dbReference type="ARBA" id="ARBA00048694"/>
    </source>
</evidence>
<evidence type="ECO:0000256" key="1">
    <source>
        <dbReference type="ARBA" id="ARBA00004651"/>
    </source>
</evidence>
<keyword evidence="5" id="KW-0406">Ion transport</keyword>
<feature type="transmembrane region" description="Helical" evidence="16">
    <location>
        <begin position="244"/>
        <end position="262"/>
    </location>
</feature>
<dbReference type="FunFam" id="1.20.1110.10:FF:000065">
    <property type="entry name" value="Sarcoplasmic/endoplasmic reticulum calcium ATPase 1"/>
    <property type="match status" value="1"/>
</dbReference>
<dbReference type="InterPro" id="IPR001757">
    <property type="entry name" value="P_typ_ATPase"/>
</dbReference>
<dbReference type="FunFam" id="3.40.50.1000:FF:000028">
    <property type="entry name" value="Calcium-transporting P-type ATPase, putative"/>
    <property type="match status" value="1"/>
</dbReference>
<comment type="subcellular location">
    <subcellularLocation>
        <location evidence="1">Cell membrane</location>
        <topology evidence="1">Multi-pass membrane protein</topology>
    </subcellularLocation>
</comment>
<dbReference type="Pfam" id="PF00122">
    <property type="entry name" value="E1-E2_ATPase"/>
    <property type="match status" value="1"/>
</dbReference>
<dbReference type="SUPFAM" id="SSF56784">
    <property type="entry name" value="HAD-like"/>
    <property type="match status" value="1"/>
</dbReference>
<dbReference type="SFLD" id="SFLDG00002">
    <property type="entry name" value="C1.7:_P-type_atpase_like"/>
    <property type="match status" value="1"/>
</dbReference>
<keyword evidence="8" id="KW-0547">Nucleotide-binding</keyword>
<dbReference type="GO" id="GO:0005388">
    <property type="term" value="F:P-type calcium transporter activity"/>
    <property type="evidence" value="ECO:0007669"/>
    <property type="project" value="UniProtKB-EC"/>
</dbReference>
<evidence type="ECO:0000256" key="16">
    <source>
        <dbReference type="SAM" id="Phobius"/>
    </source>
</evidence>
<keyword evidence="10" id="KW-0067">ATP-binding</keyword>
<dbReference type="SUPFAM" id="SSF81660">
    <property type="entry name" value="Metal cation-transporting ATPase, ATP-binding domain N"/>
    <property type="match status" value="1"/>
</dbReference>
<evidence type="ECO:0000313" key="19">
    <source>
        <dbReference type="Proteomes" id="UP000007652"/>
    </source>
</evidence>
<keyword evidence="4" id="KW-1003">Cell membrane</keyword>
<dbReference type="RefSeq" id="WP_008909653.1">
    <property type="nucleotide sequence ID" value="NZ_CAKP01000122.1"/>
</dbReference>
<keyword evidence="14 16" id="KW-0472">Membrane</keyword>
<evidence type="ECO:0000256" key="10">
    <source>
        <dbReference type="ARBA" id="ARBA00022840"/>
    </source>
</evidence>
<keyword evidence="5" id="KW-0109">Calcium transport</keyword>
<dbReference type="Pfam" id="PF13246">
    <property type="entry name" value="Cation_ATPase"/>
    <property type="match status" value="1"/>
</dbReference>
<dbReference type="GO" id="GO:0005886">
    <property type="term" value="C:plasma membrane"/>
    <property type="evidence" value="ECO:0007669"/>
    <property type="project" value="UniProtKB-SubCell"/>
</dbReference>
<evidence type="ECO:0000256" key="3">
    <source>
        <dbReference type="ARBA" id="ARBA00012790"/>
    </source>
</evidence>
<dbReference type="eggNOG" id="COG0474">
    <property type="taxonomic scope" value="Bacteria"/>
</dbReference>
<dbReference type="NCBIfam" id="TIGR01116">
    <property type="entry name" value="ATPase-IIA1_Ca"/>
    <property type="match status" value="1"/>
</dbReference>
<evidence type="ECO:0000256" key="2">
    <source>
        <dbReference type="ARBA" id="ARBA00005675"/>
    </source>
</evidence>
<feature type="transmembrane region" description="Helical" evidence="16">
    <location>
        <begin position="56"/>
        <end position="74"/>
    </location>
</feature>
<proteinExistence type="inferred from homology"/>
<dbReference type="InterPro" id="IPR008250">
    <property type="entry name" value="ATPase_P-typ_transduc_dom_A_sf"/>
</dbReference>
<dbReference type="SFLD" id="SFLDS00003">
    <property type="entry name" value="Haloacid_Dehalogenase"/>
    <property type="match status" value="1"/>
</dbReference>
<dbReference type="FunFam" id="3.40.50.1000:FF:000001">
    <property type="entry name" value="Phospholipid-transporting ATPase IC"/>
    <property type="match status" value="1"/>
</dbReference>
<feature type="transmembrane region" description="Helical" evidence="16">
    <location>
        <begin position="848"/>
        <end position="869"/>
    </location>
</feature>
<dbReference type="GO" id="GO:0016887">
    <property type="term" value="F:ATP hydrolysis activity"/>
    <property type="evidence" value="ECO:0007669"/>
    <property type="project" value="InterPro"/>
</dbReference>
<feature type="domain" description="Cation-transporting P-type ATPase N-terminal" evidence="17">
    <location>
        <begin position="3"/>
        <end position="76"/>
    </location>
</feature>
<dbReference type="NCBIfam" id="TIGR01494">
    <property type="entry name" value="ATPase_P-type"/>
    <property type="match status" value="3"/>
</dbReference>
<dbReference type="InterPro" id="IPR044492">
    <property type="entry name" value="P_typ_ATPase_HD_dom"/>
</dbReference>
<sequence>MKPFYMLTKQEIFSELNTNENGISDEEVKRRLSEFGYNEFKERKTKSLFQRFLDQFKDFLVIILIVAALISGFVGEIADSIIILFVVILNAVLGVIQENKAEKSLSALKKMAAPLAVVVRNGISKEIPVREIVPGDIVVLEAGRFVPADLRLIEAVNLKIEESSLTGESVPVEKSSEALDNENISIGDRKNMAFMSSMVTYGRGKGVVVATGMKTEIGKIADMLSNVEEEQTPLQVKLEEAGKWMGITALVICAVMFLVGILRGHELFDMFMTSIALAVAAIPEGLPAVVTIVLAVGVQKMIKRNAIIRKLPAVETLGCATVICSDKTGTLTQNKMTVKEIFTVNGYADDILDAKKALIIANLCNDTKVVEENGKIVTLGDPTETALVDIALKAGIDKRELEKQYLRIDEIPFDSDRKLMTTFNRYEDKIEVNVKGAPDILLSKCKFILDNNAVREITNDDIERIKRANEEMAAKALRVLAVGYKNTNEVDINNAEKDLIFVALIGMIDPPREEAKDAVKKCKTAGIKPVMITGDHKTTAIAIAKELGILNSDEEAITGVELEKMSDEELFNNVTRYSVYARVSPEHKVRIVEAWKRNGQIVAMTGDGVNDAPALKTANIGAAMGITGTDVAKEAADMVLTDDNFATIVAAVEEGRTIYSNIKKSISYLLSCNIGEIVTLFVATLLGWAEPLLPIHILWVNLVTDSLPALALGMEPAEEGVMKQPPRDPNEGIFSKGTGFRILIQGILIGALTLIAYVYGVNYGKKQGLSFEEYELIGRTMAFFTLSLSQLVHAYNNRYELKSVIASGIFKNRYLNLAVLISLFIQITVLSTSFLRRIFKVTLLNREQLVVVLLCSIAPLVVVEIAKLFRKK</sequence>
<feature type="transmembrane region" description="Helical" evidence="16">
    <location>
        <begin position="274"/>
        <end position="298"/>
    </location>
</feature>
<dbReference type="InterPro" id="IPR023298">
    <property type="entry name" value="ATPase_P-typ_TM_dom_sf"/>
</dbReference>
<evidence type="ECO:0000256" key="14">
    <source>
        <dbReference type="ARBA" id="ARBA00023136"/>
    </source>
</evidence>
<gene>
    <name evidence="18" type="ORF">CAAU_2315</name>
</gene>
<dbReference type="Pfam" id="PF00690">
    <property type="entry name" value="Cation_ATPase_N"/>
    <property type="match status" value="1"/>
</dbReference>
<evidence type="ECO:0000256" key="13">
    <source>
        <dbReference type="ARBA" id="ARBA00022989"/>
    </source>
</evidence>
<dbReference type="STRING" id="857293.CAAU_2315"/>
<comment type="catalytic activity">
    <reaction evidence="15">
        <text>Ca(2+)(in) + ATP + H2O = Ca(2+)(out) + ADP + phosphate + H(+)</text>
        <dbReference type="Rhea" id="RHEA:18105"/>
        <dbReference type="ChEBI" id="CHEBI:15377"/>
        <dbReference type="ChEBI" id="CHEBI:15378"/>
        <dbReference type="ChEBI" id="CHEBI:29108"/>
        <dbReference type="ChEBI" id="CHEBI:30616"/>
        <dbReference type="ChEBI" id="CHEBI:43474"/>
        <dbReference type="ChEBI" id="CHEBI:456216"/>
        <dbReference type="EC" id="7.2.2.10"/>
    </reaction>
</comment>
<evidence type="ECO:0000313" key="18">
    <source>
        <dbReference type="EMBL" id="CCJ34399.1"/>
    </source>
</evidence>
<dbReference type="InterPro" id="IPR036412">
    <property type="entry name" value="HAD-like_sf"/>
</dbReference>
<dbReference type="Gene3D" id="1.20.1110.10">
    <property type="entry name" value="Calcium-transporting ATPase, transmembrane domain"/>
    <property type="match status" value="1"/>
</dbReference>
<keyword evidence="12" id="KW-1278">Translocase</keyword>
<evidence type="ECO:0000256" key="11">
    <source>
        <dbReference type="ARBA" id="ARBA00022842"/>
    </source>
</evidence>
<dbReference type="InterPro" id="IPR023214">
    <property type="entry name" value="HAD_sf"/>
</dbReference>
<dbReference type="OrthoDB" id="9760364at2"/>
<dbReference type="Gene3D" id="2.70.150.10">
    <property type="entry name" value="Calcium-transporting ATPase, cytoplasmic transduction domain A"/>
    <property type="match status" value="1"/>
</dbReference>
<name>I7KWA4_9CLOT</name>
<feature type="transmembrane region" description="Helical" evidence="16">
    <location>
        <begin position="666"/>
        <end position="689"/>
    </location>
</feature>
<keyword evidence="7" id="KW-0479">Metal-binding</keyword>
<keyword evidence="19" id="KW-1185">Reference proteome</keyword>
<dbReference type="GO" id="GO:0005524">
    <property type="term" value="F:ATP binding"/>
    <property type="evidence" value="ECO:0007669"/>
    <property type="project" value="UniProtKB-KW"/>
</dbReference>
<evidence type="ECO:0000256" key="6">
    <source>
        <dbReference type="ARBA" id="ARBA00022692"/>
    </source>
</evidence>
<feature type="transmembrane region" description="Helical" evidence="16">
    <location>
        <begin position="815"/>
        <end position="836"/>
    </location>
</feature>
<accession>I7KWA4</accession>
<evidence type="ECO:0000256" key="8">
    <source>
        <dbReference type="ARBA" id="ARBA00022741"/>
    </source>
</evidence>
<keyword evidence="6 16" id="KW-0812">Transmembrane</keyword>
<comment type="caution">
    <text evidence="18">The sequence shown here is derived from an EMBL/GenBank/DDBJ whole genome shotgun (WGS) entry which is preliminary data.</text>
</comment>
<reference evidence="18 19" key="1">
    <citation type="journal article" date="2011" name="J. Bacteriol.">
        <title>Draft genome sequence of Caloramator australicus strain RC3T, a thermoanaerobe from the Great Artesian Basin of Australia.</title>
        <authorList>
            <person name="Ogg C.D."/>
            <person name="Patel B.K.C."/>
        </authorList>
    </citation>
    <scope>NUCLEOTIDE SEQUENCE [LARGE SCALE GENOMIC DNA]</scope>
    <source>
        <strain evidence="18 19">RC3</strain>
    </source>
</reference>
<dbReference type="Proteomes" id="UP000007652">
    <property type="component" value="Unassembled WGS sequence"/>
</dbReference>
<dbReference type="PRINTS" id="PR00119">
    <property type="entry name" value="CATATPASE"/>
</dbReference>
<dbReference type="InterPro" id="IPR005782">
    <property type="entry name" value="P-type_ATPase_IIA"/>
</dbReference>
<dbReference type="NCBIfam" id="TIGR01517">
    <property type="entry name" value="ATPase-IIB_Ca"/>
    <property type="match status" value="1"/>
</dbReference>
<keyword evidence="9" id="KW-0106">Calcium</keyword>
<dbReference type="FunFam" id="2.70.150.10:FF:000016">
    <property type="entry name" value="Calcium-transporting P-type ATPase putative"/>
    <property type="match status" value="1"/>
</dbReference>
<keyword evidence="13 16" id="KW-1133">Transmembrane helix</keyword>
<dbReference type="PRINTS" id="PR00120">
    <property type="entry name" value="HATPASE"/>
</dbReference>
<dbReference type="EMBL" id="CAKP01000122">
    <property type="protein sequence ID" value="CCJ34399.1"/>
    <property type="molecule type" value="Genomic_DNA"/>
</dbReference>
<dbReference type="AlphaFoldDB" id="I7KWA4"/>
<dbReference type="EC" id="7.2.2.10" evidence="3"/>
<dbReference type="SMART" id="SM00831">
    <property type="entry name" value="Cation_ATPase_N"/>
    <property type="match status" value="1"/>
</dbReference>
<protein>
    <recommendedName>
        <fullName evidence="3">P-type Ca(2+) transporter</fullName>
        <ecNumber evidence="3">7.2.2.10</ecNumber>
    </recommendedName>
</protein>
<dbReference type="InterPro" id="IPR004014">
    <property type="entry name" value="ATPase_P-typ_cation-transptr_N"/>
</dbReference>
<dbReference type="SUPFAM" id="SSF81653">
    <property type="entry name" value="Calcium ATPase, transduction domain A"/>
    <property type="match status" value="1"/>
</dbReference>
<keyword evidence="5" id="KW-0813">Transport</keyword>
<dbReference type="InterPro" id="IPR006068">
    <property type="entry name" value="ATPase_P-typ_cation-transptr_C"/>
</dbReference>
<dbReference type="CDD" id="cd02089">
    <property type="entry name" value="P-type_ATPase_Ca_prok"/>
    <property type="match status" value="1"/>
</dbReference>
<evidence type="ECO:0000256" key="9">
    <source>
        <dbReference type="ARBA" id="ARBA00022837"/>
    </source>
</evidence>
<organism evidence="18 19">
    <name type="scientific">Caloramator australicus RC3</name>
    <dbReference type="NCBI Taxonomy" id="857293"/>
    <lineage>
        <taxon>Bacteria</taxon>
        <taxon>Bacillati</taxon>
        <taxon>Bacillota</taxon>
        <taxon>Clostridia</taxon>
        <taxon>Eubacteriales</taxon>
        <taxon>Clostridiaceae</taxon>
        <taxon>Caloramator</taxon>
    </lineage>
</organism>
<evidence type="ECO:0000256" key="4">
    <source>
        <dbReference type="ARBA" id="ARBA00022475"/>
    </source>
</evidence>
<dbReference type="PANTHER" id="PTHR42861">
    <property type="entry name" value="CALCIUM-TRANSPORTING ATPASE"/>
    <property type="match status" value="1"/>
</dbReference>
<dbReference type="Gene3D" id="3.40.50.1000">
    <property type="entry name" value="HAD superfamily/HAD-like"/>
    <property type="match status" value="1"/>
</dbReference>
<evidence type="ECO:0000256" key="5">
    <source>
        <dbReference type="ARBA" id="ARBA00022568"/>
    </source>
</evidence>
<evidence type="ECO:0000256" key="12">
    <source>
        <dbReference type="ARBA" id="ARBA00022967"/>
    </source>
</evidence>
<dbReference type="InterPro" id="IPR018303">
    <property type="entry name" value="ATPase_P-typ_P_site"/>
</dbReference>